<evidence type="ECO:0000313" key="3">
    <source>
        <dbReference type="Proteomes" id="UP000199163"/>
    </source>
</evidence>
<organism evidence="2 3">
    <name type="scientific">Alteribacillus persepolensis</name>
    <dbReference type="NCBI Taxonomy" id="568899"/>
    <lineage>
        <taxon>Bacteria</taxon>
        <taxon>Bacillati</taxon>
        <taxon>Bacillota</taxon>
        <taxon>Bacilli</taxon>
        <taxon>Bacillales</taxon>
        <taxon>Bacillaceae</taxon>
        <taxon>Alteribacillus</taxon>
    </lineage>
</organism>
<protein>
    <submittedName>
        <fullName evidence="2">Uncharacterized protein</fullName>
    </submittedName>
</protein>
<name>A0A1G8CWB9_9BACI</name>
<keyword evidence="3" id="KW-1185">Reference proteome</keyword>
<accession>A0A1G8CWB9</accession>
<dbReference type="AlphaFoldDB" id="A0A1G8CWB9"/>
<evidence type="ECO:0000256" key="1">
    <source>
        <dbReference type="SAM" id="Phobius"/>
    </source>
</evidence>
<dbReference type="OrthoDB" id="2940341at2"/>
<dbReference type="RefSeq" id="WP_091272461.1">
    <property type="nucleotide sequence ID" value="NZ_FNDK01000006.1"/>
</dbReference>
<keyword evidence="1" id="KW-0472">Membrane</keyword>
<keyword evidence="1" id="KW-0812">Transmembrane</keyword>
<reference evidence="2 3" key="1">
    <citation type="submission" date="2016-10" db="EMBL/GenBank/DDBJ databases">
        <authorList>
            <person name="de Groot N.N."/>
        </authorList>
    </citation>
    <scope>NUCLEOTIDE SEQUENCE [LARGE SCALE GENOMIC DNA]</scope>
    <source>
        <strain evidence="2 3">DSM 21632</strain>
    </source>
</reference>
<evidence type="ECO:0000313" key="2">
    <source>
        <dbReference type="EMBL" id="SDH49775.1"/>
    </source>
</evidence>
<gene>
    <name evidence="2" type="ORF">SAMN05192534_106107</name>
</gene>
<dbReference type="EMBL" id="FNDK01000006">
    <property type="protein sequence ID" value="SDH49775.1"/>
    <property type="molecule type" value="Genomic_DNA"/>
</dbReference>
<keyword evidence="1" id="KW-1133">Transmembrane helix</keyword>
<proteinExistence type="predicted"/>
<sequence length="203" mass="22677">MLHGNKLVIILPAVLVVFLFAGGSFYIQQAEVVQNDNLDEEIEWETSLEQTEKVSRLTAAWNWNATPDDGVQGNDYIGVTFIGENGETLSPDDIDHYQLKLEGGEDMEGKTVDNGIVFSFPNEVHENQVLGKSGSFTVDISNTSPTRAVISHLHTWESHEGLQSEDARFFEPQFVGKETSDESFYWVSERFVDVNEKGSSANK</sequence>
<dbReference type="STRING" id="568899.SAMN05192534_106107"/>
<feature type="transmembrane region" description="Helical" evidence="1">
    <location>
        <begin position="7"/>
        <end position="27"/>
    </location>
</feature>
<dbReference type="Proteomes" id="UP000199163">
    <property type="component" value="Unassembled WGS sequence"/>
</dbReference>